<geneLocation type="chloroplast" evidence="7"/>
<evidence type="ECO:0000256" key="3">
    <source>
        <dbReference type="ARBA" id="ARBA00023274"/>
    </source>
</evidence>
<dbReference type="Gene3D" id="3.90.1170.10">
    <property type="entry name" value="Ribosomal protein L10e/L16"/>
    <property type="match status" value="1"/>
</dbReference>
<dbReference type="InterPro" id="IPR047873">
    <property type="entry name" value="Ribosomal_uL16"/>
</dbReference>
<gene>
    <name evidence="4" type="primary">rpl16</name>
</gene>
<sequence length="139" mass="15688">MLSPKRTKFRKYHRGRMKGKALRGNKIAFGDIACARLQSLEVGLITARQLEAARRVITRYARRGGKLWIRIFPDKPITFRAAETRMGSGKGNVEYWVSVVKPGKILYEITGVPEVVARSAMKTAAYKIPVRTKVLARVD</sequence>
<keyword evidence="6 7" id="KW-0150">Chloroplast</keyword>
<reference evidence="7" key="2">
    <citation type="journal article" date="2022" name="Mol. Phylogenet. Evol.">
        <title>Maturyoshka: A maturase inside a maturase, and other peculiarities of the novel chloroplast genomes of marine euglenophytes.</title>
        <authorList>
            <person name="Maciszewski K."/>
            <person name="Dabbagh N."/>
            <person name="Preisfeld A."/>
            <person name="Karnkowska A."/>
        </authorList>
    </citation>
    <scope>NUCLEOTIDE SEQUENCE</scope>
</reference>
<dbReference type="InterPro" id="IPR036920">
    <property type="entry name" value="Ribosomal_uL16_sf"/>
</dbReference>
<dbReference type="FunFam" id="3.90.1170.10:FF:000001">
    <property type="entry name" value="50S ribosomal protein L16"/>
    <property type="match status" value="1"/>
</dbReference>
<keyword evidence="3 4" id="KW-0687">Ribonucleoprotein</keyword>
<keyword evidence="2 4" id="KW-0689">Ribosomal protein</keyword>
<dbReference type="HAMAP" id="MF_01342">
    <property type="entry name" value="Ribosomal_uL16"/>
    <property type="match status" value="1"/>
</dbReference>
<reference evidence="7" key="1">
    <citation type="submission" date="2021-09" db="EMBL/GenBank/DDBJ databases">
        <authorList>
            <person name="Maciszewski K."/>
            <person name="Dabbagh N."/>
            <person name="Preisfeld A."/>
            <person name="Karnkowska A."/>
        </authorList>
    </citation>
    <scope>NUCLEOTIDE SEQUENCE</scope>
</reference>
<dbReference type="EMBL" id="OK136185">
    <property type="protein sequence ID" value="UXD06355.1"/>
    <property type="molecule type" value="Genomic_DNA"/>
</dbReference>
<comment type="subunit">
    <text evidence="4 6">Part of the 50S ribosomal subunit.</text>
</comment>
<dbReference type="GO" id="GO:0009507">
    <property type="term" value="C:chloroplast"/>
    <property type="evidence" value="ECO:0007669"/>
    <property type="project" value="UniProtKB-SubCell"/>
</dbReference>
<dbReference type="SUPFAM" id="SSF54686">
    <property type="entry name" value="Ribosomal protein L16p/L10e"/>
    <property type="match status" value="1"/>
</dbReference>
<keyword evidence="6 7" id="KW-0934">Plastid</keyword>
<evidence type="ECO:0000256" key="1">
    <source>
        <dbReference type="ARBA" id="ARBA00008931"/>
    </source>
</evidence>
<organism evidence="7">
    <name type="scientific">Eutreptiella sp. CCMP389</name>
    <dbReference type="NCBI Taxonomy" id="96781"/>
    <lineage>
        <taxon>Eukaryota</taxon>
        <taxon>Discoba</taxon>
        <taxon>Euglenozoa</taxon>
        <taxon>Euglenida</taxon>
        <taxon>Spirocuta</taxon>
        <taxon>Euglenophyceae</taxon>
        <taxon>Eutreptiales</taxon>
        <taxon>Eutreptiaceae</taxon>
        <taxon>Eutreptiella</taxon>
    </lineage>
</organism>
<accession>A0A977PJU4</accession>
<dbReference type="PROSITE" id="PS00586">
    <property type="entry name" value="RIBOSOMAL_L16_1"/>
    <property type="match status" value="1"/>
</dbReference>
<comment type="similarity">
    <text evidence="1 4 5">Belongs to the universal ribosomal protein uL16 family.</text>
</comment>
<evidence type="ECO:0000256" key="4">
    <source>
        <dbReference type="HAMAP-Rule" id="MF_01342"/>
    </source>
</evidence>
<dbReference type="InterPro" id="IPR000114">
    <property type="entry name" value="Ribosomal_uL16_bact-type"/>
</dbReference>
<name>A0A977PJU4_9EUGL</name>
<proteinExistence type="inferred from homology"/>
<dbReference type="GO" id="GO:0005762">
    <property type="term" value="C:mitochondrial large ribosomal subunit"/>
    <property type="evidence" value="ECO:0007669"/>
    <property type="project" value="TreeGrafter"/>
</dbReference>
<dbReference type="PANTHER" id="PTHR12220">
    <property type="entry name" value="50S/60S RIBOSOMAL PROTEIN L16"/>
    <property type="match status" value="1"/>
</dbReference>
<dbReference type="InterPro" id="IPR016180">
    <property type="entry name" value="Ribosomal_uL16_dom"/>
</dbReference>
<dbReference type="NCBIfam" id="TIGR01164">
    <property type="entry name" value="rplP_bact"/>
    <property type="match status" value="1"/>
</dbReference>
<evidence type="ECO:0000256" key="2">
    <source>
        <dbReference type="ARBA" id="ARBA00022980"/>
    </source>
</evidence>
<dbReference type="GO" id="GO:0003735">
    <property type="term" value="F:structural constituent of ribosome"/>
    <property type="evidence" value="ECO:0007669"/>
    <property type="project" value="InterPro"/>
</dbReference>
<dbReference type="PANTHER" id="PTHR12220:SF13">
    <property type="entry name" value="LARGE RIBOSOMAL SUBUNIT PROTEIN UL16M"/>
    <property type="match status" value="1"/>
</dbReference>
<dbReference type="PROSITE" id="PS00701">
    <property type="entry name" value="RIBOSOMAL_L16_2"/>
    <property type="match status" value="1"/>
</dbReference>
<evidence type="ECO:0000256" key="6">
    <source>
        <dbReference type="RuleBase" id="RU004415"/>
    </source>
</evidence>
<evidence type="ECO:0000313" key="7">
    <source>
        <dbReference type="EMBL" id="UXD06355.1"/>
    </source>
</evidence>
<dbReference type="AlphaFoldDB" id="A0A977PJU4"/>
<dbReference type="CDD" id="cd01433">
    <property type="entry name" value="Ribosomal_L16_L10e"/>
    <property type="match status" value="1"/>
</dbReference>
<dbReference type="GO" id="GO:0032543">
    <property type="term" value="P:mitochondrial translation"/>
    <property type="evidence" value="ECO:0007669"/>
    <property type="project" value="TreeGrafter"/>
</dbReference>
<protein>
    <recommendedName>
        <fullName evidence="4">Large ribosomal subunit protein uL16c</fullName>
    </recommendedName>
</protein>
<dbReference type="PRINTS" id="PR00060">
    <property type="entry name" value="RIBOSOMALL16"/>
</dbReference>
<dbReference type="Pfam" id="PF00252">
    <property type="entry name" value="Ribosomal_L16"/>
    <property type="match status" value="1"/>
</dbReference>
<comment type="subcellular location">
    <subcellularLocation>
        <location evidence="4 6">Plastid</location>
        <location evidence="4 6">Chloroplast</location>
    </subcellularLocation>
</comment>
<dbReference type="InterPro" id="IPR020798">
    <property type="entry name" value="Ribosomal_uL16_CS"/>
</dbReference>
<dbReference type="GO" id="GO:0019843">
    <property type="term" value="F:rRNA binding"/>
    <property type="evidence" value="ECO:0007669"/>
    <property type="project" value="InterPro"/>
</dbReference>
<evidence type="ECO:0000256" key="5">
    <source>
        <dbReference type="RuleBase" id="RU004413"/>
    </source>
</evidence>